<keyword evidence="2" id="KW-1185">Reference proteome</keyword>
<dbReference type="OMA" id="NIHYKES"/>
<dbReference type="InterPro" id="IPR012291">
    <property type="entry name" value="CBM2_carb-bd_dom_sf"/>
</dbReference>
<protein>
    <submittedName>
        <fullName evidence="1">Uncharacterized protein</fullName>
    </submittedName>
</protein>
<dbReference type="SUPFAM" id="SSF49384">
    <property type="entry name" value="Carbohydrate-binding domain"/>
    <property type="match status" value="1"/>
</dbReference>
<dbReference type="Gene3D" id="2.60.40.290">
    <property type="match status" value="1"/>
</dbReference>
<evidence type="ECO:0000313" key="2">
    <source>
        <dbReference type="Proteomes" id="UP000198287"/>
    </source>
</evidence>
<evidence type="ECO:0000313" key="1">
    <source>
        <dbReference type="EMBL" id="OXA45005.1"/>
    </source>
</evidence>
<reference evidence="1 2" key="1">
    <citation type="submission" date="2015-12" db="EMBL/GenBank/DDBJ databases">
        <title>The genome of Folsomia candida.</title>
        <authorList>
            <person name="Faddeeva A."/>
            <person name="Derks M.F."/>
            <person name="Anvar Y."/>
            <person name="Smit S."/>
            <person name="Van Straalen N."/>
            <person name="Roelofs D."/>
        </authorList>
    </citation>
    <scope>NUCLEOTIDE SEQUENCE [LARGE SCALE GENOMIC DNA]</scope>
    <source>
        <strain evidence="1 2">VU population</strain>
        <tissue evidence="1">Whole body</tissue>
    </source>
</reference>
<organism evidence="1 2">
    <name type="scientific">Folsomia candida</name>
    <name type="common">Springtail</name>
    <dbReference type="NCBI Taxonomy" id="158441"/>
    <lineage>
        <taxon>Eukaryota</taxon>
        <taxon>Metazoa</taxon>
        <taxon>Ecdysozoa</taxon>
        <taxon>Arthropoda</taxon>
        <taxon>Hexapoda</taxon>
        <taxon>Collembola</taxon>
        <taxon>Entomobryomorpha</taxon>
        <taxon>Isotomoidea</taxon>
        <taxon>Isotomidae</taxon>
        <taxon>Proisotominae</taxon>
        <taxon>Folsomia</taxon>
    </lineage>
</organism>
<dbReference type="Proteomes" id="UP000198287">
    <property type="component" value="Unassembled WGS sequence"/>
</dbReference>
<name>A0A226DHH2_FOLCA</name>
<sequence>MTTEKYHIKPIHRNPKSHKLSLAKMSPTKLSSSLLIFLVSMVTIGYALDCSNIHYKESEGVLNYLANVTFTVPYTTSGWRFYFQFDRNFTGIGVWDGFIQTNGDAGSAIMTNKTSNGELTRGDEFSFRFRINWSEVTPAKNPPVLERFGVGDVELCL</sequence>
<proteinExistence type="predicted"/>
<comment type="caution">
    <text evidence="1">The sequence shown here is derived from an EMBL/GenBank/DDBJ whole genome shotgun (WGS) entry which is preliminary data.</text>
</comment>
<dbReference type="EMBL" id="LNIX01000018">
    <property type="protein sequence ID" value="OXA45005.1"/>
    <property type="molecule type" value="Genomic_DNA"/>
</dbReference>
<dbReference type="InterPro" id="IPR008965">
    <property type="entry name" value="CBM2/CBM3_carb-bd_dom_sf"/>
</dbReference>
<accession>A0A226DHH2</accession>
<dbReference type="GO" id="GO:0004553">
    <property type="term" value="F:hydrolase activity, hydrolyzing O-glycosyl compounds"/>
    <property type="evidence" value="ECO:0007669"/>
    <property type="project" value="InterPro"/>
</dbReference>
<dbReference type="GO" id="GO:0030247">
    <property type="term" value="F:polysaccharide binding"/>
    <property type="evidence" value="ECO:0007669"/>
    <property type="project" value="InterPro"/>
</dbReference>
<dbReference type="AlphaFoldDB" id="A0A226DHH2"/>
<gene>
    <name evidence="1" type="ORF">Fcan01_20147</name>
</gene>
<dbReference type="OrthoDB" id="10462428at2759"/>